<dbReference type="EMBL" id="PTJE01000001">
    <property type="protein sequence ID" value="PPK97141.1"/>
    <property type="molecule type" value="Genomic_DNA"/>
</dbReference>
<dbReference type="InterPro" id="IPR036034">
    <property type="entry name" value="PDZ_sf"/>
</dbReference>
<gene>
    <name evidence="8" type="ORF">LY01_00969</name>
</gene>
<dbReference type="Gene3D" id="2.30.42.10">
    <property type="match status" value="1"/>
</dbReference>
<dbReference type="SMART" id="SM00228">
    <property type="entry name" value="PDZ"/>
    <property type="match status" value="1"/>
</dbReference>
<dbReference type="GO" id="GO:0030288">
    <property type="term" value="C:outer membrane-bounded periplasmic space"/>
    <property type="evidence" value="ECO:0007669"/>
    <property type="project" value="TreeGrafter"/>
</dbReference>
<evidence type="ECO:0000259" key="7">
    <source>
        <dbReference type="PROSITE" id="PS50106"/>
    </source>
</evidence>
<evidence type="ECO:0000313" key="9">
    <source>
        <dbReference type="Proteomes" id="UP000239002"/>
    </source>
</evidence>
<dbReference type="Pfam" id="PF11818">
    <property type="entry name" value="DUF3340"/>
    <property type="match status" value="1"/>
</dbReference>
<comment type="caution">
    <text evidence="8">The sequence shown here is derived from an EMBL/GenBank/DDBJ whole genome shotgun (WGS) entry which is preliminary data.</text>
</comment>
<evidence type="ECO:0000256" key="5">
    <source>
        <dbReference type="RuleBase" id="RU004404"/>
    </source>
</evidence>
<keyword evidence="6" id="KW-0732">Signal</keyword>
<evidence type="ECO:0000256" key="2">
    <source>
        <dbReference type="ARBA" id="ARBA00022670"/>
    </source>
</evidence>
<keyword evidence="9" id="KW-1185">Reference proteome</keyword>
<protein>
    <submittedName>
        <fullName evidence="8">Carboxyl-terminal processing protease</fullName>
    </submittedName>
</protein>
<comment type="similarity">
    <text evidence="1 5">Belongs to the peptidase S41A family.</text>
</comment>
<keyword evidence="2 5" id="KW-0645">Protease</keyword>
<feature type="signal peptide" evidence="6">
    <location>
        <begin position="1"/>
        <end position="24"/>
    </location>
</feature>
<proteinExistence type="inferred from homology"/>
<dbReference type="Pfam" id="PF17804">
    <property type="entry name" value="TSP_NTD"/>
    <property type="match status" value="1"/>
</dbReference>
<dbReference type="InterPro" id="IPR004447">
    <property type="entry name" value="Peptidase_S41A"/>
</dbReference>
<evidence type="ECO:0000313" key="8">
    <source>
        <dbReference type="EMBL" id="PPK97141.1"/>
    </source>
</evidence>
<reference evidence="8 9" key="1">
    <citation type="submission" date="2018-02" db="EMBL/GenBank/DDBJ databases">
        <title>Genomic Encyclopedia of Archaeal and Bacterial Type Strains, Phase II (KMG-II): from individual species to whole genera.</title>
        <authorList>
            <person name="Goeker M."/>
        </authorList>
    </citation>
    <scope>NUCLEOTIDE SEQUENCE [LARGE SCALE GENOMIC DNA]</scope>
    <source>
        <strain evidence="8 9">DSM 16809</strain>
    </source>
</reference>
<dbReference type="CDD" id="cd06782">
    <property type="entry name" value="cpPDZ_CPP-like"/>
    <property type="match status" value="1"/>
</dbReference>
<dbReference type="InterPro" id="IPR001478">
    <property type="entry name" value="PDZ"/>
</dbReference>
<dbReference type="InterPro" id="IPR020992">
    <property type="entry name" value="Tail_Prtase_C"/>
</dbReference>
<dbReference type="GO" id="GO:0008236">
    <property type="term" value="F:serine-type peptidase activity"/>
    <property type="evidence" value="ECO:0007669"/>
    <property type="project" value="UniProtKB-KW"/>
</dbReference>
<dbReference type="PROSITE" id="PS50106">
    <property type="entry name" value="PDZ"/>
    <property type="match status" value="1"/>
</dbReference>
<dbReference type="InterPro" id="IPR029045">
    <property type="entry name" value="ClpP/crotonase-like_dom_sf"/>
</dbReference>
<evidence type="ECO:0000256" key="4">
    <source>
        <dbReference type="ARBA" id="ARBA00022825"/>
    </source>
</evidence>
<dbReference type="InterPro" id="IPR040573">
    <property type="entry name" value="TSP_N"/>
</dbReference>
<dbReference type="AlphaFoldDB" id="A0A2S6ISJ9"/>
<dbReference type="GO" id="GO:0004175">
    <property type="term" value="F:endopeptidase activity"/>
    <property type="evidence" value="ECO:0007669"/>
    <property type="project" value="TreeGrafter"/>
</dbReference>
<dbReference type="SMART" id="SM00245">
    <property type="entry name" value="TSPc"/>
    <property type="match status" value="1"/>
</dbReference>
<dbReference type="CDD" id="cd07560">
    <property type="entry name" value="Peptidase_S41_CPP"/>
    <property type="match status" value="1"/>
</dbReference>
<organism evidence="8 9">
    <name type="scientific">Nonlabens xylanidelens</name>
    <dbReference type="NCBI Taxonomy" id="191564"/>
    <lineage>
        <taxon>Bacteria</taxon>
        <taxon>Pseudomonadati</taxon>
        <taxon>Bacteroidota</taxon>
        <taxon>Flavobacteriia</taxon>
        <taxon>Flavobacteriales</taxon>
        <taxon>Flavobacteriaceae</taxon>
        <taxon>Nonlabens</taxon>
    </lineage>
</organism>
<accession>A0A2S6ISJ9</accession>
<dbReference type="NCBIfam" id="TIGR00225">
    <property type="entry name" value="prc"/>
    <property type="match status" value="1"/>
</dbReference>
<evidence type="ECO:0000256" key="1">
    <source>
        <dbReference type="ARBA" id="ARBA00009179"/>
    </source>
</evidence>
<evidence type="ECO:0000256" key="6">
    <source>
        <dbReference type="SAM" id="SignalP"/>
    </source>
</evidence>
<dbReference type="PROSITE" id="PS51257">
    <property type="entry name" value="PROKAR_LIPOPROTEIN"/>
    <property type="match status" value="1"/>
</dbReference>
<dbReference type="GO" id="GO:0007165">
    <property type="term" value="P:signal transduction"/>
    <property type="evidence" value="ECO:0007669"/>
    <property type="project" value="TreeGrafter"/>
</dbReference>
<dbReference type="GO" id="GO:0006508">
    <property type="term" value="P:proteolysis"/>
    <property type="evidence" value="ECO:0007669"/>
    <property type="project" value="UniProtKB-KW"/>
</dbReference>
<dbReference type="InterPro" id="IPR005151">
    <property type="entry name" value="Tail-specific_protease"/>
</dbReference>
<name>A0A2S6ISJ9_9FLAO</name>
<dbReference type="Proteomes" id="UP000239002">
    <property type="component" value="Unassembled WGS sequence"/>
</dbReference>
<evidence type="ECO:0000256" key="3">
    <source>
        <dbReference type="ARBA" id="ARBA00022801"/>
    </source>
</evidence>
<dbReference type="SUPFAM" id="SSF50156">
    <property type="entry name" value="PDZ domain-like"/>
    <property type="match status" value="1"/>
</dbReference>
<keyword evidence="4 5" id="KW-0720">Serine protease</keyword>
<dbReference type="PANTHER" id="PTHR32060">
    <property type="entry name" value="TAIL-SPECIFIC PROTEASE"/>
    <property type="match status" value="1"/>
</dbReference>
<dbReference type="Pfam" id="PF00595">
    <property type="entry name" value="PDZ"/>
    <property type="match status" value="1"/>
</dbReference>
<dbReference type="Gene3D" id="3.90.226.10">
    <property type="entry name" value="2-enoyl-CoA Hydratase, Chain A, domain 1"/>
    <property type="match status" value="1"/>
</dbReference>
<dbReference type="Pfam" id="PF03572">
    <property type="entry name" value="Peptidase_S41"/>
    <property type="match status" value="1"/>
</dbReference>
<feature type="domain" description="PDZ" evidence="7">
    <location>
        <begin position="262"/>
        <end position="343"/>
    </location>
</feature>
<feature type="chain" id="PRO_5015510982" evidence="6">
    <location>
        <begin position="25"/>
        <end position="722"/>
    </location>
</feature>
<sequence>MKILMNFLKNNFILAILTLLVATASCSFTNNTIDPGDKEKEQLLVNLISHVLKRNHFSPADLTDQFSKEIFDNYINDLDPARRYFLESDYKEFQAYEYLIDDQIRDSKVDLFNLTYERLLKRQEESEKIFADLIETPFDFTVDERMDTDYEKAPYAKNKAELKDRWRKLLKLTALGTYYDKVEEQKEALEEDPTSEQKSLVDLEKETRAEIKKSMLENFDNNDDVQRLDYFSLFVNSITAHFDPHTNYFPPQNKDRFDTSMSGKLEGIGARLQKKMDYISVIEIISGGPAWKSELIEVGDKILKVAQEKDTTATSIVGMRISDAVELIKGPKGSKVILTLKRVDGSIEDITLIRDVVQIEETFAKSVIGKDEGFRFGFINLPKFYFDFDDPNGRASGNDIAQEIKRLKTEGMDGLILDLRNNGGGSLREVVEMAGLFVDEGPVVQVALKDKRTRTLRDSDSGEVLWEGPLVIMVNEFSASASEILAAALQDYERAVIIGSKQTFGKGTVQNFEDLNQWVRNNEYGDLGAVKLTTQKFYRINGGSTQLEGVKSDVVTPGRYSYIDVGERDEEFPLPYDEIAKADYNKFTGYSNLAESIQKAQERINNNPTFKLIDDNAKWLSEQRDNNDIPLNFTEYSERLDRLEKETEQFDSLADYKNNLEFDMLTYEKTLTLNDSALKDKREAWMKNLKKDVYVSEAVNVLKDLRMNNIKNDNKTKWSVKN</sequence>
<keyword evidence="3 5" id="KW-0378">Hydrolase</keyword>
<dbReference type="SUPFAM" id="SSF52096">
    <property type="entry name" value="ClpP/crotonase"/>
    <property type="match status" value="1"/>
</dbReference>
<dbReference type="PANTHER" id="PTHR32060:SF22">
    <property type="entry name" value="CARBOXYL-TERMINAL-PROCESSING PEPTIDASE 3, CHLOROPLASTIC"/>
    <property type="match status" value="1"/>
</dbReference>